<proteinExistence type="predicted"/>
<reference evidence="1 2" key="2">
    <citation type="journal article" date="2022" name="Mol. Ecol. Resour.">
        <title>The genomes of chicory, endive, great burdock and yacon provide insights into Asteraceae paleo-polyploidization history and plant inulin production.</title>
        <authorList>
            <person name="Fan W."/>
            <person name="Wang S."/>
            <person name="Wang H."/>
            <person name="Wang A."/>
            <person name="Jiang F."/>
            <person name="Liu H."/>
            <person name="Zhao H."/>
            <person name="Xu D."/>
            <person name="Zhang Y."/>
        </authorList>
    </citation>
    <scope>NUCLEOTIDE SEQUENCE [LARGE SCALE GENOMIC DNA]</scope>
    <source>
        <strain evidence="2">cv. Punajuju</strain>
        <tissue evidence="1">Leaves</tissue>
    </source>
</reference>
<dbReference type="EMBL" id="CM042017">
    <property type="protein sequence ID" value="KAI3689985.1"/>
    <property type="molecule type" value="Genomic_DNA"/>
</dbReference>
<reference evidence="2" key="1">
    <citation type="journal article" date="2022" name="Mol. Ecol. Resour.">
        <title>The genomes of chicory, endive, great burdock and yacon provide insights into Asteraceae palaeo-polyploidization history and plant inulin production.</title>
        <authorList>
            <person name="Fan W."/>
            <person name="Wang S."/>
            <person name="Wang H."/>
            <person name="Wang A."/>
            <person name="Jiang F."/>
            <person name="Liu H."/>
            <person name="Zhao H."/>
            <person name="Xu D."/>
            <person name="Zhang Y."/>
        </authorList>
    </citation>
    <scope>NUCLEOTIDE SEQUENCE [LARGE SCALE GENOMIC DNA]</scope>
    <source>
        <strain evidence="2">cv. Punajuju</strain>
    </source>
</reference>
<gene>
    <name evidence="1" type="ORF">L2E82_47958</name>
</gene>
<evidence type="ECO:0000313" key="1">
    <source>
        <dbReference type="EMBL" id="KAI3689985.1"/>
    </source>
</evidence>
<keyword evidence="2" id="KW-1185">Reference proteome</keyword>
<dbReference type="Proteomes" id="UP001055811">
    <property type="component" value="Linkage Group LG09"/>
</dbReference>
<comment type="caution">
    <text evidence="1">The sequence shown here is derived from an EMBL/GenBank/DDBJ whole genome shotgun (WGS) entry which is preliminary data.</text>
</comment>
<accession>A0ACB8YY72</accession>
<evidence type="ECO:0000313" key="2">
    <source>
        <dbReference type="Proteomes" id="UP001055811"/>
    </source>
</evidence>
<sequence>MYVDRVVDLHLSLSFSLTSMAKMSLHRKPSLFQFCTSLFQDDGDEFDLKLRYIRSLVLLNRLKVFVEEKTRISMV</sequence>
<organism evidence="1 2">
    <name type="scientific">Cichorium intybus</name>
    <name type="common">Chicory</name>
    <dbReference type="NCBI Taxonomy" id="13427"/>
    <lineage>
        <taxon>Eukaryota</taxon>
        <taxon>Viridiplantae</taxon>
        <taxon>Streptophyta</taxon>
        <taxon>Embryophyta</taxon>
        <taxon>Tracheophyta</taxon>
        <taxon>Spermatophyta</taxon>
        <taxon>Magnoliopsida</taxon>
        <taxon>eudicotyledons</taxon>
        <taxon>Gunneridae</taxon>
        <taxon>Pentapetalae</taxon>
        <taxon>asterids</taxon>
        <taxon>campanulids</taxon>
        <taxon>Asterales</taxon>
        <taxon>Asteraceae</taxon>
        <taxon>Cichorioideae</taxon>
        <taxon>Cichorieae</taxon>
        <taxon>Cichoriinae</taxon>
        <taxon>Cichorium</taxon>
    </lineage>
</organism>
<name>A0ACB8YY72_CICIN</name>
<protein>
    <submittedName>
        <fullName evidence="1">Uncharacterized protein</fullName>
    </submittedName>
</protein>